<dbReference type="InterPro" id="IPR001789">
    <property type="entry name" value="Sig_transdc_resp-reg_receiver"/>
</dbReference>
<evidence type="ECO:0000259" key="2">
    <source>
        <dbReference type="PROSITE" id="PS50110"/>
    </source>
</evidence>
<dbReference type="RefSeq" id="WP_255898168.1">
    <property type="nucleotide sequence ID" value="NZ_JAFMZO010000001.1"/>
</dbReference>
<organism evidence="3 4">
    <name type="scientific">Paradesertivirga mongoliensis</name>
    <dbReference type="NCBI Taxonomy" id="2100740"/>
    <lineage>
        <taxon>Bacteria</taxon>
        <taxon>Pseudomonadati</taxon>
        <taxon>Bacteroidota</taxon>
        <taxon>Sphingobacteriia</taxon>
        <taxon>Sphingobacteriales</taxon>
        <taxon>Sphingobacteriaceae</taxon>
        <taxon>Paradesertivirga</taxon>
    </lineage>
</organism>
<sequence>MLNKVLFIDDDSVALMLYRKLVEKSDFARETLTALNGRAALEYFSALMEDNTSQDYPKLIFLDLNMPVLDGWDFLKEFSSPLYSPFKSAKIIILSSSINPEDLERSREFEMVIDFISKPVTIEVLEGLMIRFRRERA</sequence>
<keyword evidence="1" id="KW-0597">Phosphoprotein</keyword>
<reference evidence="4" key="1">
    <citation type="journal article" date="2019" name="Int. J. Syst. Evol. Microbiol.">
        <title>The Global Catalogue of Microorganisms (GCM) 10K type strain sequencing project: providing services to taxonomists for standard genome sequencing and annotation.</title>
        <authorList>
            <consortium name="The Broad Institute Genomics Platform"/>
            <consortium name="The Broad Institute Genome Sequencing Center for Infectious Disease"/>
            <person name="Wu L."/>
            <person name="Ma J."/>
        </authorList>
    </citation>
    <scope>NUCLEOTIDE SEQUENCE [LARGE SCALE GENOMIC DNA]</scope>
    <source>
        <strain evidence="4">KCTC 42217</strain>
    </source>
</reference>
<dbReference type="InterPro" id="IPR052893">
    <property type="entry name" value="TCS_response_regulator"/>
</dbReference>
<proteinExistence type="predicted"/>
<dbReference type="PANTHER" id="PTHR44520:SF2">
    <property type="entry name" value="RESPONSE REGULATOR RCP1"/>
    <property type="match status" value="1"/>
</dbReference>
<evidence type="ECO:0000256" key="1">
    <source>
        <dbReference type="PROSITE-ProRule" id="PRU00169"/>
    </source>
</evidence>
<protein>
    <submittedName>
        <fullName evidence="3">Response regulator</fullName>
    </submittedName>
</protein>
<comment type="caution">
    <text evidence="3">The sequence shown here is derived from an EMBL/GenBank/DDBJ whole genome shotgun (WGS) entry which is preliminary data.</text>
</comment>
<dbReference type="SMART" id="SM00448">
    <property type="entry name" value="REC"/>
    <property type="match status" value="1"/>
</dbReference>
<dbReference type="InterPro" id="IPR011006">
    <property type="entry name" value="CheY-like_superfamily"/>
</dbReference>
<feature type="domain" description="Response regulatory" evidence="2">
    <location>
        <begin position="4"/>
        <end position="133"/>
    </location>
</feature>
<dbReference type="Gene3D" id="3.40.50.2300">
    <property type="match status" value="1"/>
</dbReference>
<feature type="modified residue" description="4-aspartylphosphate" evidence="1">
    <location>
        <position position="63"/>
    </location>
</feature>
<dbReference type="PROSITE" id="PS50110">
    <property type="entry name" value="RESPONSE_REGULATORY"/>
    <property type="match status" value="1"/>
</dbReference>
<dbReference type="SUPFAM" id="SSF52172">
    <property type="entry name" value="CheY-like"/>
    <property type="match status" value="1"/>
</dbReference>
<accession>A0ABW4ZJD9</accession>
<gene>
    <name evidence="3" type="ORF">ACFSJU_06235</name>
</gene>
<dbReference type="Pfam" id="PF00072">
    <property type="entry name" value="Response_reg"/>
    <property type="match status" value="1"/>
</dbReference>
<name>A0ABW4ZJD9_9SPHI</name>
<evidence type="ECO:0000313" key="3">
    <source>
        <dbReference type="EMBL" id="MFD2161984.1"/>
    </source>
</evidence>
<evidence type="ECO:0000313" key="4">
    <source>
        <dbReference type="Proteomes" id="UP001597387"/>
    </source>
</evidence>
<dbReference type="Proteomes" id="UP001597387">
    <property type="component" value="Unassembled WGS sequence"/>
</dbReference>
<dbReference type="EMBL" id="JBHUHZ010000001">
    <property type="protein sequence ID" value="MFD2161984.1"/>
    <property type="molecule type" value="Genomic_DNA"/>
</dbReference>
<keyword evidence="4" id="KW-1185">Reference proteome</keyword>
<dbReference type="PANTHER" id="PTHR44520">
    <property type="entry name" value="RESPONSE REGULATOR RCP1-RELATED"/>
    <property type="match status" value="1"/>
</dbReference>